<protein>
    <submittedName>
        <fullName evidence="2">Uncharacterized protein</fullName>
    </submittedName>
</protein>
<evidence type="ECO:0000313" key="3">
    <source>
        <dbReference type="Proteomes" id="UP001153269"/>
    </source>
</evidence>
<feature type="region of interest" description="Disordered" evidence="1">
    <location>
        <begin position="145"/>
        <end position="195"/>
    </location>
</feature>
<dbReference type="Proteomes" id="UP001153269">
    <property type="component" value="Unassembled WGS sequence"/>
</dbReference>
<dbReference type="AlphaFoldDB" id="A0A9N7TVR2"/>
<organism evidence="2 3">
    <name type="scientific">Pleuronectes platessa</name>
    <name type="common">European plaice</name>
    <dbReference type="NCBI Taxonomy" id="8262"/>
    <lineage>
        <taxon>Eukaryota</taxon>
        <taxon>Metazoa</taxon>
        <taxon>Chordata</taxon>
        <taxon>Craniata</taxon>
        <taxon>Vertebrata</taxon>
        <taxon>Euteleostomi</taxon>
        <taxon>Actinopterygii</taxon>
        <taxon>Neopterygii</taxon>
        <taxon>Teleostei</taxon>
        <taxon>Neoteleostei</taxon>
        <taxon>Acanthomorphata</taxon>
        <taxon>Carangaria</taxon>
        <taxon>Pleuronectiformes</taxon>
        <taxon>Pleuronectoidei</taxon>
        <taxon>Pleuronectidae</taxon>
        <taxon>Pleuronectes</taxon>
    </lineage>
</organism>
<evidence type="ECO:0000313" key="2">
    <source>
        <dbReference type="EMBL" id="CAB1419737.1"/>
    </source>
</evidence>
<proteinExistence type="predicted"/>
<feature type="region of interest" description="Disordered" evidence="1">
    <location>
        <begin position="102"/>
        <end position="129"/>
    </location>
</feature>
<accession>A0A9N7TVR2</accession>
<feature type="region of interest" description="Disordered" evidence="1">
    <location>
        <begin position="1"/>
        <end position="21"/>
    </location>
</feature>
<evidence type="ECO:0000256" key="1">
    <source>
        <dbReference type="SAM" id="MobiDB-lite"/>
    </source>
</evidence>
<gene>
    <name evidence="2" type="ORF">PLEPLA_LOCUS7588</name>
</gene>
<sequence length="195" mass="20986">MADKRVCQPHAAPRGLCGTLGPPWTTLPPPLCAPGFGSCPAEGSLFKPVTAAKEARLEPSCPSGSDGTARGCQWSTAADDVLQRSGEIGSLQRFDNRPCVVLDNRSAPGSPVTRRTTENDTTGLSPSTPACWNDVRPVLLISSGETLNEPPRLDTDSGLRRVGSRRDMGERAEQMQWVSARHRQNTGERQRPAEI</sequence>
<name>A0A9N7TVR2_PLEPL</name>
<feature type="compositionally biased region" description="Basic and acidic residues" evidence="1">
    <location>
        <begin position="151"/>
        <end position="173"/>
    </location>
</feature>
<reference evidence="2" key="1">
    <citation type="submission" date="2020-03" db="EMBL/GenBank/DDBJ databases">
        <authorList>
            <person name="Weist P."/>
        </authorList>
    </citation>
    <scope>NUCLEOTIDE SEQUENCE</scope>
</reference>
<dbReference type="EMBL" id="CADEAL010000407">
    <property type="protein sequence ID" value="CAB1419737.1"/>
    <property type="molecule type" value="Genomic_DNA"/>
</dbReference>
<feature type="compositionally biased region" description="Basic and acidic residues" evidence="1">
    <location>
        <begin position="185"/>
        <end position="195"/>
    </location>
</feature>
<comment type="caution">
    <text evidence="2">The sequence shown here is derived from an EMBL/GenBank/DDBJ whole genome shotgun (WGS) entry which is preliminary data.</text>
</comment>
<feature type="compositionally biased region" description="Polar residues" evidence="1">
    <location>
        <begin position="119"/>
        <end position="129"/>
    </location>
</feature>
<keyword evidence="3" id="KW-1185">Reference proteome</keyword>